<dbReference type="PANTHER" id="PTHR38432">
    <property type="entry name" value="TELA-LIKE PROTEIN SAOUHSC_01408"/>
    <property type="match status" value="1"/>
</dbReference>
<keyword evidence="3" id="KW-0175">Coiled coil</keyword>
<dbReference type="EMBL" id="MJIH01000001">
    <property type="protein sequence ID" value="OLR64416.1"/>
    <property type="molecule type" value="Genomic_DNA"/>
</dbReference>
<proteinExistence type="inferred from homology"/>
<evidence type="ECO:0000256" key="3">
    <source>
        <dbReference type="SAM" id="Coils"/>
    </source>
</evidence>
<dbReference type="eggNOG" id="COG3853">
    <property type="taxonomic scope" value="Bacteria"/>
</dbReference>
<keyword evidence="5" id="KW-1185">Reference proteome</keyword>
<name>A0A1U7LYP5_9FIRM</name>
<dbReference type="InterPro" id="IPR008863">
    <property type="entry name" value="Toxic_anion-R_TelA"/>
</dbReference>
<sequence length="374" mass="42759">MDKEIKLSLTDDFEDLNKENEIKEIKTIDEKNELILSPEEEKQVEDFAKTIDITNSNIILQYGVGAQRKISNFSEKTLEAVKTKDLGEVGDLLSGVVNELKSFDVDEEDNKLVGFFKKQLNSVTSLKTKYDSAEKNVNSIIKNLEEHQVTLMKDIAMLDQMYELNENYYKELSMYILAGRKKLEEATRVELPKLQDKAQETNLPVDAQRANDYVNMISRFEKKLHDLDLTRMVSIQMAPQIRMVQSSNTVMVEKIQSTIVNTIPLWKSQMVIALGANHSKEAAKSTKEVTDLTNKLLRKNAETLKQTTVETAKLSERGIVDIETIKHTNEQLISALNEVRQIQIEGHKKREEASIELRKIEENLKSSLIEIANK</sequence>
<evidence type="ECO:0000256" key="1">
    <source>
        <dbReference type="ARBA" id="ARBA00005541"/>
    </source>
</evidence>
<gene>
    <name evidence="4" type="ORF">BIV18_02060</name>
</gene>
<reference evidence="4 5" key="1">
    <citation type="journal article" date="2016" name="Appl. Environ. Microbiol.">
        <title>Function and Phylogeny of Bacterial Butyryl Coenzyme A:Acetate Transferases and Their Diversity in the Proximal Colon of Swine.</title>
        <authorList>
            <person name="Trachsel J."/>
            <person name="Bayles D.O."/>
            <person name="Looft T."/>
            <person name="Levine U.Y."/>
            <person name="Allen H.K."/>
        </authorList>
    </citation>
    <scope>NUCLEOTIDE SEQUENCE [LARGE SCALE GENOMIC DNA]</scope>
    <source>
        <strain evidence="4 5">35-6-1</strain>
    </source>
</reference>
<organism evidence="4 5">
    <name type="scientific">Peptoniphilus porci</name>
    <dbReference type="NCBI Taxonomy" id="2652280"/>
    <lineage>
        <taxon>Bacteria</taxon>
        <taxon>Bacillati</taxon>
        <taxon>Bacillota</taxon>
        <taxon>Tissierellia</taxon>
        <taxon>Tissierellales</taxon>
        <taxon>Peptoniphilaceae</taxon>
        <taxon>Peptoniphilus</taxon>
    </lineage>
</organism>
<comment type="caution">
    <text evidence="4">The sequence shown here is derived from an EMBL/GenBank/DDBJ whole genome shotgun (WGS) entry which is preliminary data.</text>
</comment>
<evidence type="ECO:0000313" key="5">
    <source>
        <dbReference type="Proteomes" id="UP000187166"/>
    </source>
</evidence>
<dbReference type="STRING" id="1465756.BIV18_02060"/>
<accession>A0A1U7LYP5</accession>
<evidence type="ECO:0000256" key="2">
    <source>
        <dbReference type="PIRNR" id="PIRNR026508"/>
    </source>
</evidence>
<comment type="similarity">
    <text evidence="1 2">Belongs to the TelA family.</text>
</comment>
<dbReference type="PANTHER" id="PTHR38432:SF1">
    <property type="entry name" value="TELA-LIKE PROTEIN SAOUHSC_01408"/>
    <property type="match status" value="1"/>
</dbReference>
<feature type="coiled-coil region" evidence="3">
    <location>
        <begin position="325"/>
        <end position="370"/>
    </location>
</feature>
<evidence type="ECO:0000313" key="4">
    <source>
        <dbReference type="EMBL" id="OLR64416.1"/>
    </source>
</evidence>
<dbReference type="Pfam" id="PF05816">
    <property type="entry name" value="TelA"/>
    <property type="match status" value="1"/>
</dbReference>
<dbReference type="Proteomes" id="UP000187166">
    <property type="component" value="Unassembled WGS sequence"/>
</dbReference>
<dbReference type="PIRSF" id="PIRSF026508">
    <property type="entry name" value="TelA"/>
    <property type="match status" value="1"/>
</dbReference>
<protein>
    <submittedName>
        <fullName evidence="4">Tellurium resistance protein</fullName>
    </submittedName>
</protein>
<dbReference type="AlphaFoldDB" id="A0A1U7LYP5"/>